<dbReference type="InterPro" id="IPR006311">
    <property type="entry name" value="TAT_signal"/>
</dbReference>
<dbReference type="InterPro" id="IPR015168">
    <property type="entry name" value="SsuA/THI5"/>
</dbReference>
<dbReference type="PROSITE" id="PS51318">
    <property type="entry name" value="TAT"/>
    <property type="match status" value="1"/>
</dbReference>
<feature type="domain" description="SsuA/THI5-like" evidence="1">
    <location>
        <begin position="75"/>
        <end position="269"/>
    </location>
</feature>
<evidence type="ECO:0000313" key="2">
    <source>
        <dbReference type="EMBL" id="MQT15562.1"/>
    </source>
</evidence>
<accession>A0A6A7YCZ1</accession>
<dbReference type="SUPFAM" id="SSF53850">
    <property type="entry name" value="Periplasmic binding protein-like II"/>
    <property type="match status" value="1"/>
</dbReference>
<name>A0A6A7YCZ1_9HYPH</name>
<sequence length="349" mass="36432">MLGDAPSAKAHSEGRASPSISRRTALGLLGAAALAPTIGRARAADAATIRAGVLKFGTVNWELDTIRRLGLDSANGIRIESVQVASNDATRIAFMAGDVDVIATDLLLAARLTAEGTPVVYIPFSASEGGVMVAKDSPFKTLSDLKGKKVAVAGGPLDKSWLLLRAYAQSRDNFDLATAVEPSFGAPPLLAEMLANGQFDAGLLFWNFCARLEAKGFRTLISTEDAARAFGATGAVALIGYVFKADFAARHPEAVDGFAAASKAAKQALATSASAWDALRPLMQADDPAVFDALKRRFIDGIPNRPIAEEEADAARLYAVIAEIGGPKLVGPAKTLPKGLYWTGHAASP</sequence>
<dbReference type="PANTHER" id="PTHR30024:SF48">
    <property type="entry name" value="ABC TRANSPORTER SUBSTRATE-BINDING PROTEIN"/>
    <property type="match status" value="1"/>
</dbReference>
<evidence type="ECO:0000259" key="1">
    <source>
        <dbReference type="Pfam" id="PF09084"/>
    </source>
</evidence>
<dbReference type="Gene3D" id="3.40.190.10">
    <property type="entry name" value="Periplasmic binding protein-like II"/>
    <property type="match status" value="2"/>
</dbReference>
<dbReference type="PANTHER" id="PTHR30024">
    <property type="entry name" value="ALIPHATIC SULFONATES-BINDING PROTEIN-RELATED"/>
    <property type="match status" value="1"/>
</dbReference>
<evidence type="ECO:0000313" key="3">
    <source>
        <dbReference type="Proteomes" id="UP000332515"/>
    </source>
</evidence>
<proteinExistence type="predicted"/>
<protein>
    <submittedName>
        <fullName evidence="2">ABC transporter substrate-binding protein</fullName>
    </submittedName>
</protein>
<dbReference type="AlphaFoldDB" id="A0A6A7YCZ1"/>
<dbReference type="EMBL" id="VWNA01000003">
    <property type="protein sequence ID" value="MQT15562.1"/>
    <property type="molecule type" value="Genomic_DNA"/>
</dbReference>
<dbReference type="Proteomes" id="UP000332515">
    <property type="component" value="Unassembled WGS sequence"/>
</dbReference>
<reference evidence="2 3" key="1">
    <citation type="submission" date="2019-09" db="EMBL/GenBank/DDBJ databases">
        <title>Segnochrobactrum spirostomi gen. nov., sp. nov., isolated from the ciliate Spirostomum cf. yagiui and description of a novel family, Segnochrobactraceae fam. nov. within the order Rhizobiales of the class Alphaproteobacteria.</title>
        <authorList>
            <person name="Akter S."/>
            <person name="Shazib S.U.A."/>
            <person name="Shin M.K."/>
        </authorList>
    </citation>
    <scope>NUCLEOTIDE SEQUENCE [LARGE SCALE GENOMIC DNA]</scope>
    <source>
        <strain evidence="2 3">Sp-1</strain>
    </source>
</reference>
<gene>
    <name evidence="2" type="ORF">F0357_23490</name>
</gene>
<dbReference type="Pfam" id="PF09084">
    <property type="entry name" value="NMT1"/>
    <property type="match status" value="1"/>
</dbReference>
<comment type="caution">
    <text evidence="2">The sequence shown here is derived from an EMBL/GenBank/DDBJ whole genome shotgun (WGS) entry which is preliminary data.</text>
</comment>
<keyword evidence="3" id="KW-1185">Reference proteome</keyword>
<organism evidence="2 3">
    <name type="scientific">Segnochrobactrum spirostomi</name>
    <dbReference type="NCBI Taxonomy" id="2608987"/>
    <lineage>
        <taxon>Bacteria</taxon>
        <taxon>Pseudomonadati</taxon>
        <taxon>Pseudomonadota</taxon>
        <taxon>Alphaproteobacteria</taxon>
        <taxon>Hyphomicrobiales</taxon>
        <taxon>Segnochrobactraceae</taxon>
        <taxon>Segnochrobactrum</taxon>
    </lineage>
</organism>